<reference evidence="2 3" key="1">
    <citation type="submission" date="2020-08" db="EMBL/GenBank/DDBJ databases">
        <title>Genomic Encyclopedia of Type Strains, Phase III (KMG-III): the genomes of soil and plant-associated and newly described type strains.</title>
        <authorList>
            <person name="Whitman W."/>
        </authorList>
    </citation>
    <scope>NUCLEOTIDE SEQUENCE [LARGE SCALE GENOMIC DNA]</scope>
    <source>
        <strain evidence="2 3">CECT 3302</strain>
    </source>
</reference>
<dbReference type="AlphaFoldDB" id="A0A7W5A5Z5"/>
<name>A0A7W5A5Z5_9ACTN</name>
<evidence type="ECO:0000313" key="2">
    <source>
        <dbReference type="EMBL" id="MBB3089864.1"/>
    </source>
</evidence>
<protein>
    <submittedName>
        <fullName evidence="2">RimJ/RimL family protein N-acetyltransferase</fullName>
    </submittedName>
</protein>
<keyword evidence="3" id="KW-1185">Reference proteome</keyword>
<dbReference type="Proteomes" id="UP000577707">
    <property type="component" value="Unassembled WGS sequence"/>
</dbReference>
<proteinExistence type="predicted"/>
<dbReference type="InterPro" id="IPR000182">
    <property type="entry name" value="GNAT_dom"/>
</dbReference>
<comment type="caution">
    <text evidence="2">The sequence shown here is derived from an EMBL/GenBank/DDBJ whole genome shotgun (WGS) entry which is preliminary data.</text>
</comment>
<organism evidence="2 3">
    <name type="scientific">Nocardioides albus</name>
    <dbReference type="NCBI Taxonomy" id="1841"/>
    <lineage>
        <taxon>Bacteria</taxon>
        <taxon>Bacillati</taxon>
        <taxon>Actinomycetota</taxon>
        <taxon>Actinomycetes</taxon>
        <taxon>Propionibacteriales</taxon>
        <taxon>Nocardioidaceae</taxon>
        <taxon>Nocardioides</taxon>
    </lineage>
</organism>
<gene>
    <name evidence="2" type="ORF">FHS12_002813</name>
</gene>
<dbReference type="EMBL" id="JACHXG010000005">
    <property type="protein sequence ID" value="MBB3089864.1"/>
    <property type="molecule type" value="Genomic_DNA"/>
</dbReference>
<evidence type="ECO:0000313" key="3">
    <source>
        <dbReference type="Proteomes" id="UP000577707"/>
    </source>
</evidence>
<dbReference type="PANTHER" id="PTHR43610">
    <property type="entry name" value="BLL6696 PROTEIN"/>
    <property type="match status" value="1"/>
</dbReference>
<accession>A0A7W5A5Z5</accession>
<dbReference type="GO" id="GO:0016747">
    <property type="term" value="F:acyltransferase activity, transferring groups other than amino-acyl groups"/>
    <property type="evidence" value="ECO:0007669"/>
    <property type="project" value="InterPro"/>
</dbReference>
<dbReference type="SUPFAM" id="SSF55729">
    <property type="entry name" value="Acyl-CoA N-acyltransferases (Nat)"/>
    <property type="match status" value="1"/>
</dbReference>
<dbReference type="Pfam" id="PF13302">
    <property type="entry name" value="Acetyltransf_3"/>
    <property type="match status" value="1"/>
</dbReference>
<dbReference type="PANTHER" id="PTHR43610:SF1">
    <property type="entry name" value="N-ACETYLTRANSFERASE DOMAIN-CONTAINING PROTEIN"/>
    <property type="match status" value="1"/>
</dbReference>
<feature type="domain" description="N-acetyltransferase" evidence="1">
    <location>
        <begin position="20"/>
        <end position="194"/>
    </location>
</feature>
<dbReference type="Gene3D" id="3.40.630.30">
    <property type="match status" value="1"/>
</dbReference>
<dbReference type="PROSITE" id="PS51186">
    <property type="entry name" value="GNAT"/>
    <property type="match status" value="1"/>
</dbReference>
<keyword evidence="2" id="KW-0808">Transferase</keyword>
<sequence>MMETDAGWFAEKPTLVGSAVVLRPFLDGDVDTMARILADPEVLRLTGSVHGDTEAAATDAASAVPDEQLREWYATRDDQPDRLDLAIVDQKTSMLVGEAAINEVDTSNRSANFRILIGPEGRNRGLGTEATRLIVDYCFRTTALNRIELCVYAFNPRAQRTYEKAGFSVEGVQREALRYDGGYVDAIVMSRLRSEHLGG</sequence>
<dbReference type="InterPro" id="IPR016181">
    <property type="entry name" value="Acyl_CoA_acyltransferase"/>
</dbReference>
<evidence type="ECO:0000259" key="1">
    <source>
        <dbReference type="PROSITE" id="PS51186"/>
    </source>
</evidence>